<keyword evidence="3" id="KW-1003">Cell membrane</keyword>
<keyword evidence="6 7" id="KW-0472">Membrane</keyword>
<name>A0ABX7IIU6_9ACTO</name>
<proteinExistence type="inferred from homology"/>
<dbReference type="PANTHER" id="PTHR42775:SF2">
    <property type="entry name" value="PERMEASE"/>
    <property type="match status" value="1"/>
</dbReference>
<dbReference type="Proteomes" id="UP000602653">
    <property type="component" value="Chromosome"/>
</dbReference>
<comment type="similarity">
    <text evidence="2">Belongs to the UPF0718 family.</text>
</comment>
<organism evidence="8 9">
    <name type="scientific">Arcanobacterium phocisimile</name>
    <dbReference type="NCBI Taxonomy" id="1302235"/>
    <lineage>
        <taxon>Bacteria</taxon>
        <taxon>Bacillati</taxon>
        <taxon>Actinomycetota</taxon>
        <taxon>Actinomycetes</taxon>
        <taxon>Actinomycetales</taxon>
        <taxon>Actinomycetaceae</taxon>
        <taxon>Arcanobacterium</taxon>
    </lineage>
</organism>
<evidence type="ECO:0000256" key="3">
    <source>
        <dbReference type="ARBA" id="ARBA00022475"/>
    </source>
</evidence>
<evidence type="ECO:0000313" key="8">
    <source>
        <dbReference type="EMBL" id="QRV03051.1"/>
    </source>
</evidence>
<keyword evidence="4 7" id="KW-0812">Transmembrane</keyword>
<evidence type="ECO:0000256" key="5">
    <source>
        <dbReference type="ARBA" id="ARBA00022989"/>
    </source>
</evidence>
<evidence type="ECO:0000256" key="2">
    <source>
        <dbReference type="ARBA" id="ARBA00006386"/>
    </source>
</evidence>
<comment type="subcellular location">
    <subcellularLocation>
        <location evidence="1">Cell membrane</location>
        <topology evidence="1">Multi-pass membrane protein</topology>
    </subcellularLocation>
</comment>
<accession>A0ABX7IIU6</accession>
<feature type="transmembrane region" description="Helical" evidence="7">
    <location>
        <begin position="39"/>
        <end position="62"/>
    </location>
</feature>
<gene>
    <name evidence="8" type="ORF">JTE88_06120</name>
</gene>
<evidence type="ECO:0000256" key="1">
    <source>
        <dbReference type="ARBA" id="ARBA00004651"/>
    </source>
</evidence>
<dbReference type="EMBL" id="CP070228">
    <property type="protein sequence ID" value="QRV03051.1"/>
    <property type="molecule type" value="Genomic_DNA"/>
</dbReference>
<sequence length="229" mass="24429">MPLFIGFVAAGIPLSITLTFLVASPLVSETAAILIGAQFGWDIAGIYILAGAVISFTVGWIFSRFNLERWVEQSVFGIKVGATVAAGHTLTWHERVDTTIRDAREIFTKVWHWILLGVGIGALIHGWVPADVVVTYAGPSNPLAVPIATLFGVPLYAKGGGIVPIAQALWDKGMPLGTVMALIMGSIALSIPEAVILRRVLKPQLLALFFGSVSAGIIIVGYLFNFIYG</sequence>
<reference evidence="8 9" key="1">
    <citation type="submission" date="2021-02" db="EMBL/GenBank/DDBJ databases">
        <title>Complete Genome Sequence of Arcanobacterium phocisimile strain DSM 26142T from a harbour seal.</title>
        <authorList>
            <person name="Borowiak M."/>
            <person name="Alssahen M."/>
            <person name="Malorny B."/>
            <person name="Laemmler C."/>
            <person name="Siebert U."/>
            <person name="Ploetz M."/>
            <person name="Abdulmawjood A."/>
        </authorList>
    </citation>
    <scope>NUCLEOTIDE SEQUENCE [LARGE SCALE GENOMIC DNA]</scope>
    <source>
        <strain evidence="8 9">DSM 26142</strain>
    </source>
</reference>
<evidence type="ECO:0000256" key="4">
    <source>
        <dbReference type="ARBA" id="ARBA00022692"/>
    </source>
</evidence>
<feature type="transmembrane region" description="Helical" evidence="7">
    <location>
        <begin position="179"/>
        <end position="198"/>
    </location>
</feature>
<dbReference type="InterPro" id="IPR053166">
    <property type="entry name" value="UPF0718_permease"/>
</dbReference>
<feature type="transmembrane region" description="Helical" evidence="7">
    <location>
        <begin position="205"/>
        <end position="228"/>
    </location>
</feature>
<protein>
    <submittedName>
        <fullName evidence="8">Permease</fullName>
    </submittedName>
</protein>
<evidence type="ECO:0000313" key="9">
    <source>
        <dbReference type="Proteomes" id="UP000602653"/>
    </source>
</evidence>
<evidence type="ECO:0000256" key="6">
    <source>
        <dbReference type="ARBA" id="ARBA00023136"/>
    </source>
</evidence>
<dbReference type="InterPro" id="IPR005524">
    <property type="entry name" value="DUF318"/>
</dbReference>
<dbReference type="Pfam" id="PF03773">
    <property type="entry name" value="ArsP_1"/>
    <property type="match status" value="1"/>
</dbReference>
<evidence type="ECO:0000256" key="7">
    <source>
        <dbReference type="SAM" id="Phobius"/>
    </source>
</evidence>
<feature type="transmembrane region" description="Helical" evidence="7">
    <location>
        <begin position="110"/>
        <end position="128"/>
    </location>
</feature>
<dbReference type="PANTHER" id="PTHR42775">
    <property type="entry name" value="PERMEASE RV2963-RELATED"/>
    <property type="match status" value="1"/>
</dbReference>
<keyword evidence="9" id="KW-1185">Reference proteome</keyword>
<keyword evidence="5 7" id="KW-1133">Transmembrane helix</keyword>